<dbReference type="PROSITE" id="PS51186">
    <property type="entry name" value="GNAT"/>
    <property type="match status" value="1"/>
</dbReference>
<dbReference type="SUPFAM" id="SSF56059">
    <property type="entry name" value="Glutathione synthetase ATP-binding domain-like"/>
    <property type="match status" value="1"/>
</dbReference>
<dbReference type="SUPFAM" id="SSF55729">
    <property type="entry name" value="Acyl-CoA N-acyltransferases (Nat)"/>
    <property type="match status" value="1"/>
</dbReference>
<dbReference type="GO" id="GO:0016747">
    <property type="term" value="F:acyltransferase activity, transferring groups other than amino-acyl groups"/>
    <property type="evidence" value="ECO:0007669"/>
    <property type="project" value="InterPro"/>
</dbReference>
<keyword evidence="7" id="KW-0808">Transferase</keyword>
<name>A0A6N9TQE8_DISTH</name>
<keyword evidence="3 4" id="KW-0067">ATP-binding</keyword>
<evidence type="ECO:0000256" key="2">
    <source>
        <dbReference type="ARBA" id="ARBA00022741"/>
    </source>
</evidence>
<dbReference type="EMBL" id="JAAGRR010000142">
    <property type="protein sequence ID" value="NDY43278.1"/>
    <property type="molecule type" value="Genomic_DNA"/>
</dbReference>
<dbReference type="Pfam" id="PF00583">
    <property type="entry name" value="Acetyltransf_1"/>
    <property type="match status" value="1"/>
</dbReference>
<dbReference type="GO" id="GO:0005524">
    <property type="term" value="F:ATP binding"/>
    <property type="evidence" value="ECO:0007669"/>
    <property type="project" value="UniProtKB-UniRule"/>
</dbReference>
<dbReference type="SUPFAM" id="SSF52210">
    <property type="entry name" value="Succinyl-CoA synthetase domains"/>
    <property type="match status" value="2"/>
</dbReference>
<dbReference type="Proteomes" id="UP000469346">
    <property type="component" value="Unassembled WGS sequence"/>
</dbReference>
<dbReference type="Pfam" id="PF13549">
    <property type="entry name" value="ATP-grasp_5"/>
    <property type="match status" value="1"/>
</dbReference>
<feature type="domain" description="ATP-grasp" evidence="5">
    <location>
        <begin position="404"/>
        <end position="440"/>
    </location>
</feature>
<dbReference type="GO" id="GO:0046872">
    <property type="term" value="F:metal ion binding"/>
    <property type="evidence" value="ECO:0007669"/>
    <property type="project" value="InterPro"/>
</dbReference>
<dbReference type="InterPro" id="IPR000182">
    <property type="entry name" value="GNAT_dom"/>
</dbReference>
<gene>
    <name evidence="7" type="ORF">G3N55_10545</name>
</gene>
<evidence type="ECO:0000313" key="7">
    <source>
        <dbReference type="EMBL" id="NDY43278.1"/>
    </source>
</evidence>
<keyword evidence="8" id="KW-1185">Reference proteome</keyword>
<dbReference type="InterPro" id="IPR013815">
    <property type="entry name" value="ATP_grasp_subdomain_1"/>
</dbReference>
<dbReference type="InterPro" id="IPR051538">
    <property type="entry name" value="Acyl-CoA_Synth/Transferase"/>
</dbReference>
<reference evidence="7 8" key="1">
    <citation type="submission" date="2020-02" db="EMBL/GenBank/DDBJ databases">
        <title>Comparative genomics of sulfur disproportionating microorganisms.</title>
        <authorList>
            <person name="Ward L.M."/>
            <person name="Bertran E."/>
            <person name="Johnston D.T."/>
        </authorList>
    </citation>
    <scope>NUCLEOTIDE SEQUENCE [LARGE SCALE GENOMIC DNA]</scope>
    <source>
        <strain evidence="7 8">DSM 100025</strain>
    </source>
</reference>
<dbReference type="GO" id="GO:0043758">
    <property type="term" value="F:acetate-CoA ligase (ADP-forming) activity"/>
    <property type="evidence" value="ECO:0007669"/>
    <property type="project" value="InterPro"/>
</dbReference>
<dbReference type="Gene3D" id="3.40.50.261">
    <property type="entry name" value="Succinyl-CoA synthetase domains"/>
    <property type="match status" value="2"/>
</dbReference>
<evidence type="ECO:0000259" key="5">
    <source>
        <dbReference type="PROSITE" id="PS50975"/>
    </source>
</evidence>
<dbReference type="InterPro" id="IPR011761">
    <property type="entry name" value="ATP-grasp"/>
</dbReference>
<keyword evidence="2 4" id="KW-0547">Nucleotide-binding</keyword>
<dbReference type="InterPro" id="IPR043938">
    <property type="entry name" value="Ligase_CoA_dom"/>
</dbReference>
<dbReference type="AlphaFoldDB" id="A0A6N9TQE8"/>
<dbReference type="Pfam" id="PF19045">
    <property type="entry name" value="Ligase_CoA_2"/>
    <property type="match status" value="1"/>
</dbReference>
<dbReference type="Gene3D" id="3.40.630.30">
    <property type="match status" value="1"/>
</dbReference>
<evidence type="ECO:0000313" key="8">
    <source>
        <dbReference type="Proteomes" id="UP000469346"/>
    </source>
</evidence>
<organism evidence="7 8">
    <name type="scientific">Dissulfurirhabdus thermomarina</name>
    <dbReference type="NCBI Taxonomy" id="1765737"/>
    <lineage>
        <taxon>Bacteria</taxon>
        <taxon>Deltaproteobacteria</taxon>
        <taxon>Dissulfurirhabdaceae</taxon>
        <taxon>Dissulfurirhabdus</taxon>
    </lineage>
</organism>
<dbReference type="CDD" id="cd04301">
    <property type="entry name" value="NAT_SF"/>
    <property type="match status" value="1"/>
</dbReference>
<dbReference type="PANTHER" id="PTHR43334:SF1">
    <property type="entry name" value="3-HYDROXYPROPIONATE--COA LIGASE [ADP-FORMING]"/>
    <property type="match status" value="1"/>
</dbReference>
<dbReference type="PROSITE" id="PS50975">
    <property type="entry name" value="ATP_GRASP"/>
    <property type="match status" value="1"/>
</dbReference>
<dbReference type="Gene3D" id="3.30.1490.20">
    <property type="entry name" value="ATP-grasp fold, A domain"/>
    <property type="match status" value="1"/>
</dbReference>
<accession>A0A6N9TQE8</accession>
<dbReference type="Pfam" id="PF13607">
    <property type="entry name" value="Succ_CoA_lig"/>
    <property type="match status" value="1"/>
</dbReference>
<dbReference type="InterPro" id="IPR016102">
    <property type="entry name" value="Succinyl-CoA_synth-like"/>
</dbReference>
<comment type="caution">
    <text evidence="7">The sequence shown here is derived from an EMBL/GenBank/DDBJ whole genome shotgun (WGS) entry which is preliminary data.</text>
</comment>
<dbReference type="PANTHER" id="PTHR43334">
    <property type="entry name" value="ACETATE--COA LIGASE [ADP-FORMING]"/>
    <property type="match status" value="1"/>
</dbReference>
<dbReference type="InterPro" id="IPR016181">
    <property type="entry name" value="Acyl_CoA_acyltransferase"/>
</dbReference>
<keyword evidence="1 7" id="KW-0436">Ligase</keyword>
<protein>
    <submittedName>
        <fullName evidence="7">Bifunctional acetate--CoA ligase family protein/GNAT family N-acetyltransferase</fullName>
    </submittedName>
</protein>
<dbReference type="InterPro" id="IPR032875">
    <property type="entry name" value="Succ_CoA_lig_flav_dom"/>
</dbReference>
<proteinExistence type="predicted"/>
<sequence length="806" mass="87149">VGGVLVLAPDVRDRVPDPEALCADIRRRCARHGMRCMGPNSLGFIRPRLGLHVSPAAPRAVPGHLAVISQSSTLAAALLDHAAARHVGFSTFVSLGAQMDVDFADLVDFLGVDAETRCIALYLESVTDGRRFIRAARSFARTKPLIVVKGGRTEAAARMAFTHAGTLAGEDRVYDAVFRRCGMIRVDEVLDLFHVAEALAKQAPPPGGRLAIVTNGGGGAVLATDALAPGDGTLAELAPETLDGIRRVMPLHWRAGNPVDLLSDAPAERYAAAVAACLADPGCDGVLVVLAPHPAADPVAAAGAVAEVVGRRGRKVLLACWMGGEAAAEGRRVLARAGVPAFEAPEPAVRTFRYLVRYRENIRLLYETPANLLEDFRPDQEAAAAVFEAARREGRTVLTEIEGKRVLSAYGIPCRRTLLARTPDEALAAARRLGFPVAMKVISPEVVRKVEVGGRRLHVREGEVERVFEEIRGALAQAAPGAPFLGVAVQSMTRPPGQALAFGARKDPTFGTVIVFGAGADALPAVRDCAVGLPPLNQTLARRLLEQTRTWRFLEGCRHPALDLAFLEVVLLRFSHLVTDFACIREVEVNPFYLREREGVCLDVRMVLEAESPPRGRPGGCPPHLSVCPYPCHLTGTGRLAGGRPYTVRPIRPEDEPLMQELFQTFSPRTVLMRFFQPLAEITHEEMIRYCHVDYDREIALVAAVRDGGRERLIGVGRLVVLPDGETAEYAVVVGDPWQRQGVGRHLTARCLDIARDQGLARVRVEVLPGNRAMISLASGFGFRRVPTGDPDLVRLELDLRGEAEA</sequence>
<evidence type="ECO:0000256" key="4">
    <source>
        <dbReference type="PROSITE-ProRule" id="PRU00409"/>
    </source>
</evidence>
<dbReference type="Gene3D" id="3.30.470.20">
    <property type="entry name" value="ATP-grasp fold, B domain"/>
    <property type="match status" value="1"/>
</dbReference>
<dbReference type="RefSeq" id="WP_163299387.1">
    <property type="nucleotide sequence ID" value="NZ_JAAGRR010000142.1"/>
</dbReference>
<feature type="domain" description="N-acetyltransferase" evidence="6">
    <location>
        <begin position="646"/>
        <end position="801"/>
    </location>
</feature>
<evidence type="ECO:0000256" key="3">
    <source>
        <dbReference type="ARBA" id="ARBA00022840"/>
    </source>
</evidence>
<evidence type="ECO:0000259" key="6">
    <source>
        <dbReference type="PROSITE" id="PS51186"/>
    </source>
</evidence>
<evidence type="ECO:0000256" key="1">
    <source>
        <dbReference type="ARBA" id="ARBA00022598"/>
    </source>
</evidence>
<feature type="non-terminal residue" evidence="7">
    <location>
        <position position="1"/>
    </location>
</feature>